<dbReference type="Pfam" id="PF13450">
    <property type="entry name" value="NAD_binding_8"/>
    <property type="match status" value="1"/>
</dbReference>
<organism evidence="6 7">
    <name type="scientific">Baudoinia panamericana (strain UAMH 10762)</name>
    <name type="common">Angels' share fungus</name>
    <name type="synonym">Baudoinia compniacensis (strain UAMH 10762)</name>
    <dbReference type="NCBI Taxonomy" id="717646"/>
    <lineage>
        <taxon>Eukaryota</taxon>
        <taxon>Fungi</taxon>
        <taxon>Dikarya</taxon>
        <taxon>Ascomycota</taxon>
        <taxon>Pezizomycotina</taxon>
        <taxon>Dothideomycetes</taxon>
        <taxon>Dothideomycetidae</taxon>
        <taxon>Mycosphaerellales</taxon>
        <taxon>Teratosphaeriaceae</taxon>
        <taxon>Baudoinia</taxon>
    </lineage>
</organism>
<comment type="cofactor">
    <cofactor evidence="1">
        <name>FAD</name>
        <dbReference type="ChEBI" id="CHEBI:57692"/>
    </cofactor>
</comment>
<evidence type="ECO:0000313" key="6">
    <source>
        <dbReference type="EMBL" id="EMC97897.1"/>
    </source>
</evidence>
<keyword evidence="4" id="KW-0560">Oxidoreductase</keyword>
<protein>
    <recommendedName>
        <fullName evidence="8">FAD-binding domain-containing protein</fullName>
    </recommendedName>
</protein>
<evidence type="ECO:0000313" key="7">
    <source>
        <dbReference type="Proteomes" id="UP000011761"/>
    </source>
</evidence>
<dbReference type="OMA" id="TAVRCEF"/>
<reference evidence="6 7" key="1">
    <citation type="journal article" date="2012" name="PLoS Pathog.">
        <title>Diverse lifestyles and strategies of plant pathogenesis encoded in the genomes of eighteen Dothideomycetes fungi.</title>
        <authorList>
            <person name="Ohm R.A."/>
            <person name="Feau N."/>
            <person name="Henrissat B."/>
            <person name="Schoch C.L."/>
            <person name="Horwitz B.A."/>
            <person name="Barry K.W."/>
            <person name="Condon B.J."/>
            <person name="Copeland A.C."/>
            <person name="Dhillon B."/>
            <person name="Glaser F."/>
            <person name="Hesse C.N."/>
            <person name="Kosti I."/>
            <person name="LaButti K."/>
            <person name="Lindquist E.A."/>
            <person name="Lucas S."/>
            <person name="Salamov A.A."/>
            <person name="Bradshaw R.E."/>
            <person name="Ciuffetti L."/>
            <person name="Hamelin R.C."/>
            <person name="Kema G.H.J."/>
            <person name="Lawrence C."/>
            <person name="Scott J.A."/>
            <person name="Spatafora J.W."/>
            <person name="Turgeon B.G."/>
            <person name="de Wit P.J.G.M."/>
            <person name="Zhong S."/>
            <person name="Goodwin S.B."/>
            <person name="Grigoriev I.V."/>
        </authorList>
    </citation>
    <scope>NUCLEOTIDE SEQUENCE [LARGE SCALE GENOMIC DNA]</scope>
    <source>
        <strain evidence="6 7">UAMH 10762</strain>
    </source>
</reference>
<evidence type="ECO:0000256" key="2">
    <source>
        <dbReference type="ARBA" id="ARBA00022630"/>
    </source>
</evidence>
<dbReference type="GO" id="GO:0004497">
    <property type="term" value="F:monooxygenase activity"/>
    <property type="evidence" value="ECO:0007669"/>
    <property type="project" value="UniProtKB-KW"/>
</dbReference>
<proteinExistence type="predicted"/>
<dbReference type="SUPFAM" id="SSF51905">
    <property type="entry name" value="FAD/NAD(P)-binding domain"/>
    <property type="match status" value="1"/>
</dbReference>
<evidence type="ECO:0000256" key="3">
    <source>
        <dbReference type="ARBA" id="ARBA00022827"/>
    </source>
</evidence>
<gene>
    <name evidence="6" type="ORF">BAUCODRAFT_22772</name>
</gene>
<dbReference type="PRINTS" id="PR00420">
    <property type="entry name" value="RNGMNOXGNASE"/>
</dbReference>
<dbReference type="GeneID" id="19109925"/>
<keyword evidence="5" id="KW-0503">Monooxygenase</keyword>
<dbReference type="InterPro" id="IPR036188">
    <property type="entry name" value="FAD/NAD-bd_sf"/>
</dbReference>
<dbReference type="KEGG" id="bcom:BAUCODRAFT_22772"/>
<dbReference type="PANTHER" id="PTHR47178:SF1">
    <property type="entry name" value="FAD-BINDING DOMAIN-CONTAINING PROTEIN-RELATED"/>
    <property type="match status" value="1"/>
</dbReference>
<accession>M2LTN5</accession>
<dbReference type="Gene3D" id="3.50.50.60">
    <property type="entry name" value="FAD/NAD(P)-binding domain"/>
    <property type="match status" value="1"/>
</dbReference>
<evidence type="ECO:0000256" key="1">
    <source>
        <dbReference type="ARBA" id="ARBA00001974"/>
    </source>
</evidence>
<dbReference type="OrthoDB" id="47494at2759"/>
<dbReference type="RefSeq" id="XP_007674289.1">
    <property type="nucleotide sequence ID" value="XM_007676099.1"/>
</dbReference>
<dbReference type="HOGENOM" id="CLU_009665_3_2_1"/>
<dbReference type="eggNOG" id="KOG2614">
    <property type="taxonomic scope" value="Eukaryota"/>
</dbReference>
<name>M2LTN5_BAUPA</name>
<sequence length="447" mass="49594">MDTTSNSSRPLLIIGAGIAGLILAQACRKHNLPYALFERDASPHARSAGWGLTLHWSYATLRSLLPEDILLLLPQTYVNKVAVERGEIGSFAFFDLSTGESRWRVPLPMGGERIRVSRERLRSLLHQGLEMEWGKTLVGVKKGHDGVVAVFNDATEVEGCMVVGCDGARSQVRRLCHGDDSHNSQLPVRFIGAGARYPETSIAEIRKLDPFFLQGSDPRTNAFLWFSFLNTPSDPGSISTEADEHTVDSEASTGKLYRCQIMTSWPYRPGFLDCAEPVEVPESKVDQLKWMKKLAEDWVEPFRSLVQGISEDSEVKPIDLADWLPRSTAATPLGQECGGRIALVGDAGHAMVMYRGEGANHAIVDVGRLFELVKPLMDGRSPSDNGAWQTAIEEYEREMIERSSTGVKASRQACLDAHDWSRLNDESPLVKRRVMREDLEAAPQPQH</sequence>
<dbReference type="Proteomes" id="UP000011761">
    <property type="component" value="Unassembled WGS sequence"/>
</dbReference>
<keyword evidence="2" id="KW-0285">Flavoprotein</keyword>
<keyword evidence="3" id="KW-0274">FAD</keyword>
<dbReference type="AlphaFoldDB" id="M2LTN5"/>
<dbReference type="PANTHER" id="PTHR47178">
    <property type="entry name" value="MONOOXYGENASE, FAD-BINDING"/>
    <property type="match status" value="1"/>
</dbReference>
<keyword evidence="7" id="KW-1185">Reference proteome</keyword>
<evidence type="ECO:0008006" key="8">
    <source>
        <dbReference type="Google" id="ProtNLM"/>
    </source>
</evidence>
<dbReference type="EMBL" id="KB445553">
    <property type="protein sequence ID" value="EMC97897.1"/>
    <property type="molecule type" value="Genomic_DNA"/>
</dbReference>
<evidence type="ECO:0000256" key="5">
    <source>
        <dbReference type="ARBA" id="ARBA00023033"/>
    </source>
</evidence>
<evidence type="ECO:0000256" key="4">
    <source>
        <dbReference type="ARBA" id="ARBA00023002"/>
    </source>
</evidence>